<dbReference type="Proteomes" id="UP000887540">
    <property type="component" value="Unplaced"/>
</dbReference>
<keyword evidence="2" id="KW-1185">Reference proteome</keyword>
<evidence type="ECO:0000256" key="1">
    <source>
        <dbReference type="SAM" id="MobiDB-lite"/>
    </source>
</evidence>
<protein>
    <submittedName>
        <fullName evidence="3">Uncharacterized protein</fullName>
    </submittedName>
</protein>
<reference evidence="3" key="1">
    <citation type="submission" date="2022-11" db="UniProtKB">
        <authorList>
            <consortium name="WormBaseParasite"/>
        </authorList>
    </citation>
    <scope>IDENTIFICATION</scope>
</reference>
<proteinExistence type="predicted"/>
<dbReference type="WBParaSite" id="ACRNAN_Path_964.g3711.t1">
    <property type="protein sequence ID" value="ACRNAN_Path_964.g3711.t1"/>
    <property type="gene ID" value="ACRNAN_Path_964.g3711"/>
</dbReference>
<evidence type="ECO:0000313" key="3">
    <source>
        <dbReference type="WBParaSite" id="ACRNAN_Path_964.g3711.t1"/>
    </source>
</evidence>
<organism evidence="2 3">
    <name type="scientific">Acrobeloides nanus</name>
    <dbReference type="NCBI Taxonomy" id="290746"/>
    <lineage>
        <taxon>Eukaryota</taxon>
        <taxon>Metazoa</taxon>
        <taxon>Ecdysozoa</taxon>
        <taxon>Nematoda</taxon>
        <taxon>Chromadorea</taxon>
        <taxon>Rhabditida</taxon>
        <taxon>Tylenchina</taxon>
        <taxon>Cephalobomorpha</taxon>
        <taxon>Cephaloboidea</taxon>
        <taxon>Cephalobidae</taxon>
        <taxon>Acrobeloides</taxon>
    </lineage>
</organism>
<sequence>MGDRKRSKPGSDGSEEEEKSIDWAKEYLKLQKAKDKELEELKGGGV</sequence>
<feature type="region of interest" description="Disordered" evidence="1">
    <location>
        <begin position="1"/>
        <end position="22"/>
    </location>
</feature>
<accession>A0A914CEF3</accession>
<evidence type="ECO:0000313" key="2">
    <source>
        <dbReference type="Proteomes" id="UP000887540"/>
    </source>
</evidence>
<name>A0A914CEF3_9BILA</name>
<dbReference type="AlphaFoldDB" id="A0A914CEF3"/>